<dbReference type="Pfam" id="PF14857">
    <property type="entry name" value="TMEM151"/>
    <property type="match status" value="3"/>
</dbReference>
<reference evidence="7" key="1">
    <citation type="submission" date="2016-11" db="UniProtKB">
        <authorList>
            <consortium name="WormBaseParasite"/>
        </authorList>
    </citation>
    <scope>IDENTIFICATION</scope>
</reference>
<keyword evidence="6" id="KW-1185">Reference proteome</keyword>
<evidence type="ECO:0000256" key="1">
    <source>
        <dbReference type="ARBA" id="ARBA00004141"/>
    </source>
</evidence>
<name>A0A1I8BPC0_MELHA</name>
<proteinExistence type="inferred from homology"/>
<dbReference type="PANTHER" id="PTHR31893:SF5">
    <property type="entry name" value="TRANSMEMBRANE PROTEIN 151 HOMOLOG"/>
    <property type="match status" value="1"/>
</dbReference>
<accession>A0A1I8BPC0</accession>
<dbReference type="InterPro" id="IPR026767">
    <property type="entry name" value="Tmem151"/>
</dbReference>
<evidence type="ECO:0000256" key="3">
    <source>
        <dbReference type="ARBA" id="ARBA00022692"/>
    </source>
</evidence>
<dbReference type="AlphaFoldDB" id="A0A1I8BPC0"/>
<dbReference type="PANTHER" id="PTHR31893">
    <property type="entry name" value="TRANSMEMBRANE PROTEIN 151 HOMOLOG"/>
    <property type="match status" value="1"/>
</dbReference>
<evidence type="ECO:0000256" key="2">
    <source>
        <dbReference type="ARBA" id="ARBA00009583"/>
    </source>
</evidence>
<comment type="similarity">
    <text evidence="2">Belongs to the TMEM151 family.</text>
</comment>
<evidence type="ECO:0000313" key="7">
    <source>
        <dbReference type="WBParaSite" id="MhA1_Contig405.frz3.gene5"/>
    </source>
</evidence>
<evidence type="ECO:0000313" key="6">
    <source>
        <dbReference type="Proteomes" id="UP000095281"/>
    </source>
</evidence>
<protein>
    <submittedName>
        <fullName evidence="7">Uncharacterized protein</fullName>
    </submittedName>
</protein>
<keyword evidence="4" id="KW-1133">Transmembrane helix</keyword>
<organism evidence="6 7">
    <name type="scientific">Meloidogyne hapla</name>
    <name type="common">Root-knot nematode worm</name>
    <dbReference type="NCBI Taxonomy" id="6305"/>
    <lineage>
        <taxon>Eukaryota</taxon>
        <taxon>Metazoa</taxon>
        <taxon>Ecdysozoa</taxon>
        <taxon>Nematoda</taxon>
        <taxon>Chromadorea</taxon>
        <taxon>Rhabditida</taxon>
        <taxon>Tylenchina</taxon>
        <taxon>Tylenchomorpha</taxon>
        <taxon>Tylenchoidea</taxon>
        <taxon>Meloidogynidae</taxon>
        <taxon>Meloidogyninae</taxon>
        <taxon>Meloidogyne</taxon>
    </lineage>
</organism>
<dbReference type="GO" id="GO:0016020">
    <property type="term" value="C:membrane"/>
    <property type="evidence" value="ECO:0007669"/>
    <property type="project" value="UniProtKB-SubCell"/>
</dbReference>
<evidence type="ECO:0000256" key="5">
    <source>
        <dbReference type="ARBA" id="ARBA00023136"/>
    </source>
</evidence>
<dbReference type="WBParaSite" id="MhA1_Contig405.frz3.gene5">
    <property type="protein sequence ID" value="MhA1_Contig405.frz3.gene5"/>
    <property type="gene ID" value="MhA1_Contig405.frz3.gene5"/>
</dbReference>
<keyword evidence="5" id="KW-0472">Membrane</keyword>
<evidence type="ECO:0000256" key="4">
    <source>
        <dbReference type="ARBA" id="ARBA00022989"/>
    </source>
</evidence>
<keyword evidence="3" id="KW-0812">Transmembrane</keyword>
<dbReference type="Proteomes" id="UP000095281">
    <property type="component" value="Unplaced"/>
</dbReference>
<sequence length="204" mass="24097">MGARQAKYLAAAMRNAVPIVWWKSTSYHYLRRTRRDLTKELENLEDFAVVRMRFTKGFLFANVEAANEFEEQRTRFFTENELLDEYMEANKILIILNIKIKVREGLDLANLPFIERVLVIRDKNSDRRLQRRRKAQFLNNNNLPNVVDGTHGQEQQEEQQTLLAPQASSLNGPWWLSPWAFWPASVLLLSWPLRVIIFTRHINN</sequence>
<comment type="subcellular location">
    <subcellularLocation>
        <location evidence="1">Membrane</location>
        <topology evidence="1">Multi-pass membrane protein</topology>
    </subcellularLocation>
</comment>